<evidence type="ECO:0000313" key="3">
    <source>
        <dbReference type="Proteomes" id="UP001165679"/>
    </source>
</evidence>
<keyword evidence="3" id="KW-1185">Reference proteome</keyword>
<proteinExistence type="predicted"/>
<name>A0AA42CJ36_9PROT</name>
<protein>
    <submittedName>
        <fullName evidence="2">Uncharacterized protein</fullName>
    </submittedName>
</protein>
<feature type="region of interest" description="Disordered" evidence="1">
    <location>
        <begin position="1"/>
        <end position="44"/>
    </location>
</feature>
<dbReference type="Proteomes" id="UP001165679">
    <property type="component" value="Unassembled WGS sequence"/>
</dbReference>
<comment type="caution">
    <text evidence="2">The sequence shown here is derived from an EMBL/GenBank/DDBJ whole genome shotgun (WGS) entry which is preliminary data.</text>
</comment>
<dbReference type="EMBL" id="JAPDNT010000020">
    <property type="protein sequence ID" value="MCW3476510.1"/>
    <property type="molecule type" value="Genomic_DNA"/>
</dbReference>
<gene>
    <name evidence="2" type="ORF">OL599_18260</name>
</gene>
<reference evidence="2" key="1">
    <citation type="submission" date="2022-09" db="EMBL/GenBank/DDBJ databases">
        <title>Rhodovastum sp. nov. RN2-1 isolated from soil in Seongnam, South Korea.</title>
        <authorList>
            <person name="Le N.T."/>
        </authorList>
    </citation>
    <scope>NUCLEOTIDE SEQUENCE</scope>
    <source>
        <strain evidence="2">RN2-1</strain>
    </source>
</reference>
<evidence type="ECO:0000256" key="1">
    <source>
        <dbReference type="SAM" id="MobiDB-lite"/>
    </source>
</evidence>
<dbReference type="AlphaFoldDB" id="A0AA42CJ36"/>
<accession>A0AA42CJ36</accession>
<feature type="region of interest" description="Disordered" evidence="1">
    <location>
        <begin position="77"/>
        <end position="101"/>
    </location>
</feature>
<reference evidence="2" key="2">
    <citation type="submission" date="2022-10" db="EMBL/GenBank/DDBJ databases">
        <authorList>
            <person name="Trinh H.N."/>
        </authorList>
    </citation>
    <scope>NUCLEOTIDE SEQUENCE</scope>
    <source>
        <strain evidence="2">RN2-1</strain>
    </source>
</reference>
<dbReference type="RefSeq" id="WP_264715309.1">
    <property type="nucleotide sequence ID" value="NZ_JAPDNT010000020.1"/>
</dbReference>
<evidence type="ECO:0000313" key="2">
    <source>
        <dbReference type="EMBL" id="MCW3476510.1"/>
    </source>
</evidence>
<organism evidence="2 3">
    <name type="scientific">Limobrevibacterium gyesilva</name>
    <dbReference type="NCBI Taxonomy" id="2991712"/>
    <lineage>
        <taxon>Bacteria</taxon>
        <taxon>Pseudomonadati</taxon>
        <taxon>Pseudomonadota</taxon>
        <taxon>Alphaproteobacteria</taxon>
        <taxon>Acetobacterales</taxon>
        <taxon>Acetobacteraceae</taxon>
        <taxon>Limobrevibacterium</taxon>
    </lineage>
</organism>
<sequence length="101" mass="10499">MPIDMTIRGIGAVPRPPEPVARPDIASTGPAVSAHADAAKPNPSLRIDPALGLVVIEFRDTDGRVANSIPTEHQLEAYRSHAATQAHPTPASPKGVAPAKD</sequence>